<evidence type="ECO:0000313" key="4">
    <source>
        <dbReference type="Proteomes" id="UP000521922"/>
    </source>
</evidence>
<dbReference type="EMBL" id="JACCBB010000001">
    <property type="protein sequence ID" value="NYD22637.1"/>
    <property type="molecule type" value="Genomic_DNA"/>
</dbReference>
<keyword evidence="4" id="KW-1185">Reference proteome</keyword>
<dbReference type="Proteomes" id="UP000521922">
    <property type="component" value="Unassembled WGS sequence"/>
</dbReference>
<gene>
    <name evidence="3" type="ORF">BJ968_002177</name>
</gene>
<proteinExistence type="predicted"/>
<comment type="caution">
    <text evidence="3">The sequence shown here is derived from an EMBL/GenBank/DDBJ whole genome shotgun (WGS) entry which is preliminary data.</text>
</comment>
<keyword evidence="1" id="KW-0472">Membrane</keyword>
<evidence type="ECO:0000256" key="2">
    <source>
        <dbReference type="SAM" id="SignalP"/>
    </source>
</evidence>
<feature type="transmembrane region" description="Helical" evidence="1">
    <location>
        <begin position="115"/>
        <end position="136"/>
    </location>
</feature>
<feature type="transmembrane region" description="Helical" evidence="1">
    <location>
        <begin position="85"/>
        <end position="109"/>
    </location>
</feature>
<dbReference type="AlphaFoldDB" id="A0A7Y9DL79"/>
<feature type="transmembrane region" description="Helical" evidence="1">
    <location>
        <begin position="55"/>
        <end position="73"/>
    </location>
</feature>
<evidence type="ECO:0000256" key="1">
    <source>
        <dbReference type="SAM" id="Phobius"/>
    </source>
</evidence>
<evidence type="ECO:0008006" key="5">
    <source>
        <dbReference type="Google" id="ProtNLM"/>
    </source>
</evidence>
<dbReference type="InterPro" id="IPR049713">
    <property type="entry name" value="Pr6Pr-like"/>
</dbReference>
<feature type="chain" id="PRO_5030637868" description="F420-dependent oxidoreductase" evidence="2">
    <location>
        <begin position="24"/>
        <end position="215"/>
    </location>
</feature>
<keyword evidence="1" id="KW-0812">Transmembrane</keyword>
<protein>
    <recommendedName>
        <fullName evidence="5">F420-dependent oxidoreductase</fullName>
    </recommendedName>
</protein>
<dbReference type="RefSeq" id="WP_179751763.1">
    <property type="nucleotide sequence ID" value="NZ_BAAAGN010000018.1"/>
</dbReference>
<reference evidence="3 4" key="1">
    <citation type="submission" date="2020-07" db="EMBL/GenBank/DDBJ databases">
        <title>Sequencing the genomes of 1000 actinobacteria strains.</title>
        <authorList>
            <person name="Klenk H.-P."/>
        </authorList>
    </citation>
    <scope>NUCLEOTIDE SEQUENCE [LARGE SCALE GENOMIC DNA]</scope>
    <source>
        <strain evidence="3 4">DSM 7487</strain>
    </source>
</reference>
<accession>A0A7Y9DL79</accession>
<feature type="transmembrane region" description="Helical" evidence="1">
    <location>
        <begin position="185"/>
        <end position="204"/>
    </location>
</feature>
<sequence length="215" mass="22978">MRSPAASRAWHAALALVVLASLAAQTALLLGAGTDVNSGDAGVARSTAFARFVSFFTVQSNVLVLLAAVSLVLDPARDGRFWRVLRLDALLGITVTGLVFGTVLAPYLHPTGLGWWVNAGFHYVSPVMALAGWLLFGPRPRVDGATVAWAVVWPLAWVAFTFARGAATGWYPYPFLDVTDAGWPVALRNTGVVVVLSLLLLALFRALDRRLPVRG</sequence>
<organism evidence="3 4">
    <name type="scientific">Kineococcus aurantiacus</name>
    <dbReference type="NCBI Taxonomy" id="37633"/>
    <lineage>
        <taxon>Bacteria</taxon>
        <taxon>Bacillati</taxon>
        <taxon>Actinomycetota</taxon>
        <taxon>Actinomycetes</taxon>
        <taxon>Kineosporiales</taxon>
        <taxon>Kineosporiaceae</taxon>
        <taxon>Kineococcus</taxon>
    </lineage>
</organism>
<feature type="signal peptide" evidence="2">
    <location>
        <begin position="1"/>
        <end position="23"/>
    </location>
</feature>
<keyword evidence="1" id="KW-1133">Transmembrane helix</keyword>
<name>A0A7Y9DL79_9ACTN</name>
<dbReference type="NCBIfam" id="NF038065">
    <property type="entry name" value="Pr6Pr"/>
    <property type="match status" value="1"/>
</dbReference>
<keyword evidence="2" id="KW-0732">Signal</keyword>
<evidence type="ECO:0000313" key="3">
    <source>
        <dbReference type="EMBL" id="NYD22637.1"/>
    </source>
</evidence>
<feature type="transmembrane region" description="Helical" evidence="1">
    <location>
        <begin position="148"/>
        <end position="173"/>
    </location>
</feature>